<keyword evidence="1" id="KW-1005">Bacterial flagellum biogenesis</keyword>
<dbReference type="EMBL" id="VDCQ01000026">
    <property type="protein sequence ID" value="TNJ64754.1"/>
    <property type="molecule type" value="Genomic_DNA"/>
</dbReference>
<dbReference type="RefSeq" id="WP_139603825.1">
    <property type="nucleotide sequence ID" value="NZ_VDCQ01000026.1"/>
</dbReference>
<dbReference type="OrthoDB" id="2660802at2"/>
<reference evidence="4 5" key="1">
    <citation type="submission" date="2019-05" db="EMBL/GenBank/DDBJ databases">
        <title>We sequenced the genome of Paenibacillus hemerocallicola KCTC 33185 for further insight into its adaptation and study the phylogeny of Paenibacillus.</title>
        <authorList>
            <person name="Narsing Rao M.P."/>
        </authorList>
    </citation>
    <scope>NUCLEOTIDE SEQUENCE [LARGE SCALE GENOMIC DNA]</scope>
    <source>
        <strain evidence="4 5">KCTC 33185</strain>
    </source>
</reference>
<evidence type="ECO:0000256" key="2">
    <source>
        <dbReference type="SAM" id="Coils"/>
    </source>
</evidence>
<keyword evidence="4" id="KW-0969">Cilium</keyword>
<evidence type="ECO:0000256" key="1">
    <source>
        <dbReference type="ARBA" id="ARBA00022795"/>
    </source>
</evidence>
<feature type="region of interest" description="Disordered" evidence="3">
    <location>
        <begin position="140"/>
        <end position="163"/>
    </location>
</feature>
<dbReference type="InterPro" id="IPR007809">
    <property type="entry name" value="FlgN-like"/>
</dbReference>
<organism evidence="4 5">
    <name type="scientific">Paenibacillus hemerocallicola</name>
    <dbReference type="NCBI Taxonomy" id="1172614"/>
    <lineage>
        <taxon>Bacteria</taxon>
        <taxon>Bacillati</taxon>
        <taxon>Bacillota</taxon>
        <taxon>Bacilli</taxon>
        <taxon>Bacillales</taxon>
        <taxon>Paenibacillaceae</taxon>
        <taxon>Paenibacillus</taxon>
    </lineage>
</organism>
<comment type="caution">
    <text evidence="4">The sequence shown here is derived from an EMBL/GenBank/DDBJ whole genome shotgun (WGS) entry which is preliminary data.</text>
</comment>
<accession>A0A5C4T6P4</accession>
<keyword evidence="5" id="KW-1185">Reference proteome</keyword>
<dbReference type="SUPFAM" id="SSF140566">
    <property type="entry name" value="FlgN-like"/>
    <property type="match status" value="1"/>
</dbReference>
<keyword evidence="2" id="KW-0175">Coiled coil</keyword>
<dbReference type="Proteomes" id="UP000307943">
    <property type="component" value="Unassembled WGS sequence"/>
</dbReference>
<name>A0A5C4T6P4_9BACL</name>
<protein>
    <submittedName>
        <fullName evidence="4">Flagellar protein FlgN</fullName>
    </submittedName>
</protein>
<evidence type="ECO:0000313" key="4">
    <source>
        <dbReference type="EMBL" id="TNJ64754.1"/>
    </source>
</evidence>
<gene>
    <name evidence="4" type="ORF">FE784_19125</name>
</gene>
<evidence type="ECO:0000313" key="5">
    <source>
        <dbReference type="Proteomes" id="UP000307943"/>
    </source>
</evidence>
<dbReference type="InterPro" id="IPR036679">
    <property type="entry name" value="FlgN-like_sf"/>
</dbReference>
<keyword evidence="4" id="KW-0966">Cell projection</keyword>
<keyword evidence="4" id="KW-0282">Flagellum</keyword>
<dbReference type="Pfam" id="PF05130">
    <property type="entry name" value="FlgN"/>
    <property type="match status" value="1"/>
</dbReference>
<dbReference type="GO" id="GO:0044780">
    <property type="term" value="P:bacterial-type flagellum assembly"/>
    <property type="evidence" value="ECO:0007669"/>
    <property type="project" value="InterPro"/>
</dbReference>
<dbReference type="AlphaFoldDB" id="A0A5C4T6P4"/>
<sequence length="163" mass="19129">MEAIVRTLDQQIEVHRILLELSEHKRKAIVGNEVERLMQLTQKEVKLIRLVDQFESERAETVQAYMRSRNMYVTGAITINTLSKIAVKLEEKQALSERRSELLRLIEELKQANELNRQLIQQSLAFIDFSIDVIAGPPEQDAVYHHPQHDQQTYQRSYFDRKA</sequence>
<feature type="coiled-coil region" evidence="2">
    <location>
        <begin position="92"/>
        <end position="122"/>
    </location>
</feature>
<proteinExistence type="predicted"/>
<evidence type="ECO:0000256" key="3">
    <source>
        <dbReference type="SAM" id="MobiDB-lite"/>
    </source>
</evidence>
<dbReference type="Gene3D" id="1.20.58.300">
    <property type="entry name" value="FlgN-like"/>
    <property type="match status" value="1"/>
</dbReference>